<keyword evidence="3" id="KW-0560">Oxidoreductase</keyword>
<dbReference type="InterPro" id="IPR002347">
    <property type="entry name" value="SDR_fam"/>
</dbReference>
<dbReference type="SUPFAM" id="SSF51735">
    <property type="entry name" value="NAD(P)-binding Rossmann-fold domains"/>
    <property type="match status" value="1"/>
</dbReference>
<name>G3Y6F1_ASPNA</name>
<sequence>MTLSGRVVVVTGASKGIGKEIALRAAAEGANVVINYLSDIKAANALVMQLGHDRALAVRADTSNINEVDSLIEATVSRFGKIDVLIPNAAYVPDRTLQNVPEEEFDRAFAVNVKGPCFLVQVRYSITPTVLPGVSRALPHMTSGGTIIFISTDMTDASTVMPQFLLYVSTKAALNQMVKVLARDLAATGIRVNAVSPGATSTESFHKAMDENKAKMLASHHPFNRIGRADEIAAAVSLLWRKDSGWITGQVLRVNGGSVV</sequence>
<gene>
    <name evidence="4" type="ORF">ASPNIDRAFT_184211</name>
</gene>
<evidence type="ECO:0000313" key="5">
    <source>
        <dbReference type="Proteomes" id="UP000009038"/>
    </source>
</evidence>
<dbReference type="STRING" id="380704.G3Y6F1"/>
<dbReference type="OrthoDB" id="47007at2759"/>
<dbReference type="AlphaFoldDB" id="G3Y6F1"/>
<comment type="similarity">
    <text evidence="1">Belongs to the short-chain dehydrogenases/reductases (SDR) family.</text>
</comment>
<evidence type="ECO:0000256" key="1">
    <source>
        <dbReference type="ARBA" id="ARBA00006484"/>
    </source>
</evidence>
<dbReference type="Gene3D" id="3.40.50.720">
    <property type="entry name" value="NAD(P)-binding Rossmann-like Domain"/>
    <property type="match status" value="1"/>
</dbReference>
<protein>
    <submittedName>
        <fullName evidence="4">Short chain dehydrogenase</fullName>
    </submittedName>
</protein>
<evidence type="ECO:0000313" key="4">
    <source>
        <dbReference type="EMBL" id="EHA22166.1"/>
    </source>
</evidence>
<dbReference type="Proteomes" id="UP000009038">
    <property type="component" value="Unassembled WGS sequence"/>
</dbReference>
<dbReference type="PRINTS" id="PR00081">
    <property type="entry name" value="GDHRDH"/>
</dbReference>
<evidence type="ECO:0000256" key="2">
    <source>
        <dbReference type="ARBA" id="ARBA00022857"/>
    </source>
</evidence>
<keyword evidence="2" id="KW-0521">NADP</keyword>
<comment type="caution">
    <text evidence="4">The sequence shown here is derived from an EMBL/GenBank/DDBJ whole genome shotgun (WGS) entry which is preliminary data.</text>
</comment>
<organism evidence="4 5">
    <name type="scientific">Aspergillus niger (strain ATCC 1015 / CBS 113.46 / FGSC A1144 / LSHB Ac4 / NCTC 3858a / NRRL 328 / USDA 3528.7)</name>
    <dbReference type="NCBI Taxonomy" id="380704"/>
    <lineage>
        <taxon>Eukaryota</taxon>
        <taxon>Fungi</taxon>
        <taxon>Dikarya</taxon>
        <taxon>Ascomycota</taxon>
        <taxon>Pezizomycotina</taxon>
        <taxon>Eurotiomycetes</taxon>
        <taxon>Eurotiomycetidae</taxon>
        <taxon>Eurotiales</taxon>
        <taxon>Aspergillaceae</taxon>
        <taxon>Aspergillus</taxon>
        <taxon>Aspergillus subgen. Circumdati</taxon>
    </lineage>
</organism>
<proteinExistence type="inferred from homology"/>
<accession>G3Y6F1</accession>
<dbReference type="PANTHER" id="PTHR48107:SF7">
    <property type="entry name" value="RE15974P"/>
    <property type="match status" value="1"/>
</dbReference>
<dbReference type="EMBL" id="ACJE01000013">
    <property type="protein sequence ID" value="EHA22166.1"/>
    <property type="molecule type" value="Genomic_DNA"/>
</dbReference>
<dbReference type="InterPro" id="IPR036291">
    <property type="entry name" value="NAD(P)-bd_dom_sf"/>
</dbReference>
<dbReference type="FunFam" id="3.40.50.720:FF:000084">
    <property type="entry name" value="Short-chain dehydrogenase reductase"/>
    <property type="match status" value="1"/>
</dbReference>
<dbReference type="HOGENOM" id="CLU_010194_1_3_1"/>
<dbReference type="Pfam" id="PF13561">
    <property type="entry name" value="adh_short_C2"/>
    <property type="match status" value="1"/>
</dbReference>
<evidence type="ECO:0000256" key="3">
    <source>
        <dbReference type="ARBA" id="ARBA00023002"/>
    </source>
</evidence>
<dbReference type="GO" id="GO:0016614">
    <property type="term" value="F:oxidoreductase activity, acting on CH-OH group of donors"/>
    <property type="evidence" value="ECO:0007669"/>
    <property type="project" value="UniProtKB-ARBA"/>
</dbReference>
<dbReference type="PANTHER" id="PTHR48107">
    <property type="entry name" value="NADPH-DEPENDENT ALDEHYDE REDUCTASE-LIKE PROTEIN, CHLOROPLASTIC-RELATED"/>
    <property type="match status" value="1"/>
</dbReference>
<reference evidence="4 5" key="1">
    <citation type="journal article" date="2011" name="Genome Res.">
        <title>Comparative genomics of citric-acid-producing Aspergillus niger ATCC 1015 versus enzyme-producing CBS 513.88.</title>
        <authorList>
            <person name="Andersen M.R."/>
            <person name="Salazar M.P."/>
            <person name="Schaap P.J."/>
            <person name="van de Vondervoort P.J."/>
            <person name="Culley D."/>
            <person name="Thykaer J."/>
            <person name="Frisvad J.C."/>
            <person name="Nielsen K.F."/>
            <person name="Albang R."/>
            <person name="Albermann K."/>
            <person name="Berka R.M."/>
            <person name="Braus G.H."/>
            <person name="Braus-Stromeyer S.A."/>
            <person name="Corrochano L.M."/>
            <person name="Dai Z."/>
            <person name="van Dijck P.W."/>
            <person name="Hofmann G."/>
            <person name="Lasure L.L."/>
            <person name="Magnuson J.K."/>
            <person name="Menke H."/>
            <person name="Meijer M."/>
            <person name="Meijer S.L."/>
            <person name="Nielsen J.B."/>
            <person name="Nielsen M.L."/>
            <person name="van Ooyen A.J."/>
            <person name="Pel H.J."/>
            <person name="Poulsen L."/>
            <person name="Samson R.A."/>
            <person name="Stam H."/>
            <person name="Tsang A."/>
            <person name="van den Brink J.M."/>
            <person name="Atkins A."/>
            <person name="Aerts A."/>
            <person name="Shapiro H."/>
            <person name="Pangilinan J."/>
            <person name="Salamov A."/>
            <person name="Lou Y."/>
            <person name="Lindquist E."/>
            <person name="Lucas S."/>
            <person name="Grimwood J."/>
            <person name="Grigoriev I.V."/>
            <person name="Kubicek C.P."/>
            <person name="Martinez D."/>
            <person name="van Peij N.N."/>
            <person name="Roubos J.A."/>
            <person name="Nielsen J."/>
            <person name="Baker S.E."/>
        </authorList>
    </citation>
    <scope>NUCLEOTIDE SEQUENCE [LARGE SCALE GENOMIC DNA]</scope>
    <source>
        <strain evidence="5">ATCC 1015 / CBS 113.46 / FGSC A1144 / LSHB Ac4 / NCTC 3858a / NRRL 328 / USDA 3528.7</strain>
    </source>
</reference>